<protein>
    <submittedName>
        <fullName evidence="2">Uncharacterized protein</fullName>
    </submittedName>
</protein>
<dbReference type="RefSeq" id="XP_005793771.1">
    <property type="nucleotide sequence ID" value="XM_005793714.1"/>
</dbReference>
<proteinExistence type="predicted"/>
<dbReference type="PaxDb" id="2903-EOD41342"/>
<dbReference type="EnsemblProtists" id="EOD41342">
    <property type="protein sequence ID" value="EOD41342"/>
    <property type="gene ID" value="EMIHUDRAFT_97563"/>
</dbReference>
<feature type="compositionally biased region" description="Acidic residues" evidence="1">
    <location>
        <begin position="127"/>
        <end position="140"/>
    </location>
</feature>
<organism evidence="2 3">
    <name type="scientific">Emiliania huxleyi (strain CCMP1516)</name>
    <dbReference type="NCBI Taxonomy" id="280463"/>
    <lineage>
        <taxon>Eukaryota</taxon>
        <taxon>Haptista</taxon>
        <taxon>Haptophyta</taxon>
        <taxon>Prymnesiophyceae</taxon>
        <taxon>Isochrysidales</taxon>
        <taxon>Noelaerhabdaceae</taxon>
        <taxon>Emiliania</taxon>
    </lineage>
</organism>
<evidence type="ECO:0000313" key="3">
    <source>
        <dbReference type="Proteomes" id="UP000013827"/>
    </source>
</evidence>
<sequence length="180" mass="18548">MNPSHSLLHELHLSTLFGVHTHARCRNSINMLDKLKLELVPAAGDKLVLKLSPPPPPLADKQACACAHACGVKDDVKAAPKPAVDTAKPDGDVDEIYLSSLPSHLGAEACGIKSAAAEESAAKSAADEEDAESATEEATAEEAATEKATTEEAAAKSATEEESEEAATDEPAAEKSAGTP</sequence>
<evidence type="ECO:0000256" key="1">
    <source>
        <dbReference type="SAM" id="MobiDB-lite"/>
    </source>
</evidence>
<reference evidence="3" key="1">
    <citation type="journal article" date="2013" name="Nature">
        <title>Pan genome of the phytoplankton Emiliania underpins its global distribution.</title>
        <authorList>
            <person name="Read B.A."/>
            <person name="Kegel J."/>
            <person name="Klute M.J."/>
            <person name="Kuo A."/>
            <person name="Lefebvre S.C."/>
            <person name="Maumus F."/>
            <person name="Mayer C."/>
            <person name="Miller J."/>
            <person name="Monier A."/>
            <person name="Salamov A."/>
            <person name="Young J."/>
            <person name="Aguilar M."/>
            <person name="Claverie J.M."/>
            <person name="Frickenhaus S."/>
            <person name="Gonzalez K."/>
            <person name="Herman E.K."/>
            <person name="Lin Y.C."/>
            <person name="Napier J."/>
            <person name="Ogata H."/>
            <person name="Sarno A.F."/>
            <person name="Shmutz J."/>
            <person name="Schroeder D."/>
            <person name="de Vargas C."/>
            <person name="Verret F."/>
            <person name="von Dassow P."/>
            <person name="Valentin K."/>
            <person name="Van de Peer Y."/>
            <person name="Wheeler G."/>
            <person name="Dacks J.B."/>
            <person name="Delwiche C.F."/>
            <person name="Dyhrman S.T."/>
            <person name="Glockner G."/>
            <person name="John U."/>
            <person name="Richards T."/>
            <person name="Worden A.Z."/>
            <person name="Zhang X."/>
            <person name="Grigoriev I.V."/>
            <person name="Allen A.E."/>
            <person name="Bidle K."/>
            <person name="Borodovsky M."/>
            <person name="Bowler C."/>
            <person name="Brownlee C."/>
            <person name="Cock J.M."/>
            <person name="Elias M."/>
            <person name="Gladyshev V.N."/>
            <person name="Groth M."/>
            <person name="Guda C."/>
            <person name="Hadaegh A."/>
            <person name="Iglesias-Rodriguez M.D."/>
            <person name="Jenkins J."/>
            <person name="Jones B.M."/>
            <person name="Lawson T."/>
            <person name="Leese F."/>
            <person name="Lindquist E."/>
            <person name="Lobanov A."/>
            <person name="Lomsadze A."/>
            <person name="Malik S.B."/>
            <person name="Marsh M.E."/>
            <person name="Mackinder L."/>
            <person name="Mock T."/>
            <person name="Mueller-Roeber B."/>
            <person name="Pagarete A."/>
            <person name="Parker M."/>
            <person name="Probert I."/>
            <person name="Quesneville H."/>
            <person name="Raines C."/>
            <person name="Rensing S.A."/>
            <person name="Riano-Pachon D.M."/>
            <person name="Richier S."/>
            <person name="Rokitta S."/>
            <person name="Shiraiwa Y."/>
            <person name="Soanes D.M."/>
            <person name="van der Giezen M."/>
            <person name="Wahlund T.M."/>
            <person name="Williams B."/>
            <person name="Wilson W."/>
            <person name="Wolfe G."/>
            <person name="Wurch L.L."/>
        </authorList>
    </citation>
    <scope>NUCLEOTIDE SEQUENCE</scope>
</reference>
<feature type="compositionally biased region" description="Basic and acidic residues" evidence="1">
    <location>
        <begin position="144"/>
        <end position="154"/>
    </location>
</feature>
<dbReference type="Proteomes" id="UP000013827">
    <property type="component" value="Unassembled WGS sequence"/>
</dbReference>
<evidence type="ECO:0000313" key="2">
    <source>
        <dbReference type="EnsemblProtists" id="EOD41342"/>
    </source>
</evidence>
<feature type="region of interest" description="Disordered" evidence="1">
    <location>
        <begin position="116"/>
        <end position="180"/>
    </location>
</feature>
<dbReference type="KEGG" id="ehx:EMIHUDRAFT_97563"/>
<dbReference type="AlphaFoldDB" id="A0A0D3L007"/>
<name>A0A0D3L007_EMIH1</name>
<keyword evidence="3" id="KW-1185">Reference proteome</keyword>
<reference evidence="2" key="2">
    <citation type="submission" date="2024-10" db="UniProtKB">
        <authorList>
            <consortium name="EnsemblProtists"/>
        </authorList>
    </citation>
    <scope>IDENTIFICATION</scope>
</reference>
<dbReference type="GeneID" id="17286612"/>
<accession>A0A0D3L007</accession>
<dbReference type="HOGENOM" id="CLU_1498979_0_0_1"/>